<dbReference type="PANTHER" id="PTHR23513:SF9">
    <property type="entry name" value="ENTEROBACTIN EXPORTER ENTS"/>
    <property type="match status" value="1"/>
</dbReference>
<dbReference type="Proteomes" id="UP001141259">
    <property type="component" value="Unassembled WGS sequence"/>
</dbReference>
<dbReference type="PANTHER" id="PTHR23513">
    <property type="entry name" value="INTEGRAL MEMBRANE EFFLUX PROTEIN-RELATED"/>
    <property type="match status" value="1"/>
</dbReference>
<feature type="transmembrane region" description="Helical" evidence="7">
    <location>
        <begin position="173"/>
        <end position="195"/>
    </location>
</feature>
<evidence type="ECO:0000256" key="7">
    <source>
        <dbReference type="SAM" id="Phobius"/>
    </source>
</evidence>
<proteinExistence type="predicted"/>
<dbReference type="Pfam" id="PF05977">
    <property type="entry name" value="MFS_3"/>
    <property type="match status" value="1"/>
</dbReference>
<feature type="transmembrane region" description="Helical" evidence="7">
    <location>
        <begin position="53"/>
        <end position="73"/>
    </location>
</feature>
<dbReference type="EMBL" id="JANYMP010000008">
    <property type="protein sequence ID" value="MCS7478975.1"/>
    <property type="molecule type" value="Genomic_DNA"/>
</dbReference>
<feature type="transmembrane region" description="Helical" evidence="7">
    <location>
        <begin position="23"/>
        <end position="41"/>
    </location>
</feature>
<dbReference type="GO" id="GO:0005886">
    <property type="term" value="C:plasma membrane"/>
    <property type="evidence" value="ECO:0007669"/>
    <property type="project" value="UniProtKB-SubCell"/>
</dbReference>
<comment type="subcellular location">
    <subcellularLocation>
        <location evidence="1">Cell inner membrane</location>
        <topology evidence="1">Multi-pass membrane protein</topology>
    </subcellularLocation>
</comment>
<keyword evidence="2" id="KW-0813">Transport</keyword>
<evidence type="ECO:0000256" key="1">
    <source>
        <dbReference type="ARBA" id="ARBA00004429"/>
    </source>
</evidence>
<dbReference type="PROSITE" id="PS50850">
    <property type="entry name" value="MFS"/>
    <property type="match status" value="1"/>
</dbReference>
<comment type="caution">
    <text evidence="9">The sequence shown here is derived from an EMBL/GenBank/DDBJ whole genome shotgun (WGS) entry which is preliminary data.</text>
</comment>
<dbReference type="GO" id="GO:0022857">
    <property type="term" value="F:transmembrane transporter activity"/>
    <property type="evidence" value="ECO:0007669"/>
    <property type="project" value="InterPro"/>
</dbReference>
<keyword evidence="6 7" id="KW-0472">Membrane</keyword>
<reference evidence="9" key="1">
    <citation type="submission" date="2022-08" db="EMBL/GenBank/DDBJ databases">
        <authorList>
            <person name="Tistechok S."/>
            <person name="Samborskyy M."/>
            <person name="Roman I."/>
        </authorList>
    </citation>
    <scope>NUCLEOTIDE SEQUENCE</scope>
    <source>
        <strain evidence="9">DSM 103496</strain>
    </source>
</reference>
<dbReference type="Gene3D" id="1.20.1250.20">
    <property type="entry name" value="MFS general substrate transporter like domains"/>
    <property type="match status" value="1"/>
</dbReference>
<evidence type="ECO:0000256" key="3">
    <source>
        <dbReference type="ARBA" id="ARBA00022475"/>
    </source>
</evidence>
<evidence type="ECO:0000313" key="10">
    <source>
        <dbReference type="Proteomes" id="UP001141259"/>
    </source>
</evidence>
<dbReference type="InterPro" id="IPR010290">
    <property type="entry name" value="TM_effector"/>
</dbReference>
<gene>
    <name evidence="9" type="ORF">NZH93_19105</name>
</gene>
<feature type="transmembrane region" description="Helical" evidence="7">
    <location>
        <begin position="227"/>
        <end position="248"/>
    </location>
</feature>
<protein>
    <submittedName>
        <fullName evidence="9">MFS transporter</fullName>
    </submittedName>
</protein>
<keyword evidence="3" id="KW-1003">Cell membrane</keyword>
<evidence type="ECO:0000256" key="6">
    <source>
        <dbReference type="ARBA" id="ARBA00023136"/>
    </source>
</evidence>
<feature type="transmembrane region" description="Helical" evidence="7">
    <location>
        <begin position="85"/>
        <end position="104"/>
    </location>
</feature>
<keyword evidence="4 7" id="KW-0812">Transmembrane</keyword>
<dbReference type="AlphaFoldDB" id="A0A9X2VLU7"/>
<feature type="transmembrane region" description="Helical" evidence="7">
    <location>
        <begin position="148"/>
        <end position="167"/>
    </location>
</feature>
<evidence type="ECO:0000256" key="2">
    <source>
        <dbReference type="ARBA" id="ARBA00022448"/>
    </source>
</evidence>
<name>A0A9X2VLU7_9PSEU</name>
<evidence type="ECO:0000259" key="8">
    <source>
        <dbReference type="PROSITE" id="PS50850"/>
    </source>
</evidence>
<sequence length="426" mass="44382">MSGLLRKVAIDTRPLKIVAYRRLWVSTVITAVGSQLTAVAVPKQVYDLTGSSSWVGIAAAVALVPLLVFGLYGGAVADAVDRRKLLVVTNAGIAVTSVLLWLQAAFHVESVWLIIALLGLQQVFFALNAPARSAVVARLVPGELMASAVALNSTVMTFGAVLGPMLAGALMPLIGLPTLYLVDAVFLTVTIYAVWKLPSMPPLSGTSRRAGVRDVLDGFRYLGAQKLLLASFLLDIIAMVFGMPRALFPEMAENTFGDPPGGGLALGWLFAAVPLGAMACGLLSGWLTRLNRHGAGVTIAVVAWGVAIIGFGLSRSLWVAVLFLALAGAADMVSMVFRGAILQNAATDEMRGRMQGVFIVVVAGGPRLADLLHGTTGAIAGPGAAVAGGGVLVVVFTVLAVLALPAVWRYRYTPDAPLPEVVHKTG</sequence>
<feature type="transmembrane region" description="Helical" evidence="7">
    <location>
        <begin position="317"/>
        <end position="337"/>
    </location>
</feature>
<dbReference type="InterPro" id="IPR020846">
    <property type="entry name" value="MFS_dom"/>
</dbReference>
<feature type="transmembrane region" description="Helical" evidence="7">
    <location>
        <begin position="294"/>
        <end position="311"/>
    </location>
</feature>
<keyword evidence="5 7" id="KW-1133">Transmembrane helix</keyword>
<feature type="transmembrane region" description="Helical" evidence="7">
    <location>
        <begin position="110"/>
        <end position="127"/>
    </location>
</feature>
<dbReference type="SUPFAM" id="SSF103473">
    <property type="entry name" value="MFS general substrate transporter"/>
    <property type="match status" value="1"/>
</dbReference>
<feature type="transmembrane region" description="Helical" evidence="7">
    <location>
        <begin position="268"/>
        <end position="287"/>
    </location>
</feature>
<dbReference type="CDD" id="cd06173">
    <property type="entry name" value="MFS_MefA_like"/>
    <property type="match status" value="1"/>
</dbReference>
<feature type="domain" description="Major facilitator superfamily (MFS) profile" evidence="8">
    <location>
        <begin position="19"/>
        <end position="408"/>
    </location>
</feature>
<keyword evidence="10" id="KW-1185">Reference proteome</keyword>
<dbReference type="InterPro" id="IPR036259">
    <property type="entry name" value="MFS_trans_sf"/>
</dbReference>
<dbReference type="RefSeq" id="WP_259624464.1">
    <property type="nucleotide sequence ID" value="NZ_JANYMP010000008.1"/>
</dbReference>
<accession>A0A9X2VLU7</accession>
<evidence type="ECO:0000256" key="5">
    <source>
        <dbReference type="ARBA" id="ARBA00022989"/>
    </source>
</evidence>
<evidence type="ECO:0000256" key="4">
    <source>
        <dbReference type="ARBA" id="ARBA00022692"/>
    </source>
</evidence>
<feature type="transmembrane region" description="Helical" evidence="7">
    <location>
        <begin position="357"/>
        <end position="380"/>
    </location>
</feature>
<feature type="transmembrane region" description="Helical" evidence="7">
    <location>
        <begin position="386"/>
        <end position="408"/>
    </location>
</feature>
<organism evidence="9 10">
    <name type="scientific">Umezawaea endophytica</name>
    <dbReference type="NCBI Taxonomy" id="1654476"/>
    <lineage>
        <taxon>Bacteria</taxon>
        <taxon>Bacillati</taxon>
        <taxon>Actinomycetota</taxon>
        <taxon>Actinomycetes</taxon>
        <taxon>Pseudonocardiales</taxon>
        <taxon>Pseudonocardiaceae</taxon>
        <taxon>Umezawaea</taxon>
    </lineage>
</organism>
<evidence type="ECO:0000313" key="9">
    <source>
        <dbReference type="EMBL" id="MCS7478975.1"/>
    </source>
</evidence>